<proteinExistence type="predicted"/>
<dbReference type="RefSeq" id="WP_137327709.1">
    <property type="nucleotide sequence ID" value="NZ_CP040058.1"/>
</dbReference>
<feature type="signal peptide" evidence="1">
    <location>
        <begin position="1"/>
        <end position="21"/>
    </location>
</feature>
<dbReference type="EMBL" id="CP040058">
    <property type="protein sequence ID" value="QCP34129.1"/>
    <property type="molecule type" value="Genomic_DNA"/>
</dbReference>
<evidence type="ECO:0008006" key="4">
    <source>
        <dbReference type="Google" id="ProtNLM"/>
    </source>
</evidence>
<accession>A0A4P8IG65</accession>
<dbReference type="PROSITE" id="PS51257">
    <property type="entry name" value="PROKAR_LIPOPROTEIN"/>
    <property type="match status" value="1"/>
</dbReference>
<dbReference type="InterPro" id="IPR045714">
    <property type="entry name" value="DUF6070"/>
</dbReference>
<dbReference type="Proteomes" id="UP000298653">
    <property type="component" value="Chromosome"/>
</dbReference>
<dbReference type="KEGG" id="arf:AR1Y2_0675"/>
<sequence>MKQNIWLLILILSLCTLSACAEKKTDKNETVREELIKAAGSYRDIYIKAEKGRGKNTVLSEKEVHRIVDQLGRNGYTSACMGNDCNMKNIQKVTRGLKKAKEGKKGQAVFYCVTSSGGLHRYEMKFQGKKMSVTDAYLDWDKKQQPAVSYIDTKTAAKWEYTKKGWLIWETVPTENEEMDTHCMVRVLPLSDDCRRLNREYISPVGYRGNNLFLTDWDRKNHKNLYLNDLYEYFYYMKHHRYFQDDNSVDRITSEKFEAVMQDYLPFSKKEIRQYADYSEKDSTYLWEPLRGWNLTPQSMPVPEVVDVEHKGGGMTVLTVDALLKQKGTDQAFTHQVVLQKQKDGRVWFVKNTIISEHRDKLPAYQKRNQKRHPEA</sequence>
<evidence type="ECO:0000256" key="1">
    <source>
        <dbReference type="SAM" id="SignalP"/>
    </source>
</evidence>
<gene>
    <name evidence="2" type="ORF">AR1Y2_0675</name>
</gene>
<protein>
    <recommendedName>
        <fullName evidence="4">Lipoprotein</fullName>
    </recommendedName>
</protein>
<feature type="chain" id="PRO_5020205902" description="Lipoprotein" evidence="1">
    <location>
        <begin position="22"/>
        <end position="376"/>
    </location>
</feature>
<dbReference type="Pfam" id="PF19546">
    <property type="entry name" value="DUF6070"/>
    <property type="match status" value="1"/>
</dbReference>
<dbReference type="OrthoDB" id="9784061at2"/>
<organism evidence="2 3">
    <name type="scientific">Anaerostipes rhamnosivorans</name>
    <dbReference type="NCBI Taxonomy" id="1229621"/>
    <lineage>
        <taxon>Bacteria</taxon>
        <taxon>Bacillati</taxon>
        <taxon>Bacillota</taxon>
        <taxon>Clostridia</taxon>
        <taxon>Lachnospirales</taxon>
        <taxon>Lachnospiraceae</taxon>
        <taxon>Anaerostipes</taxon>
    </lineage>
</organism>
<keyword evidence="3" id="KW-1185">Reference proteome</keyword>
<evidence type="ECO:0000313" key="3">
    <source>
        <dbReference type="Proteomes" id="UP000298653"/>
    </source>
</evidence>
<keyword evidence="1" id="KW-0732">Signal</keyword>
<name>A0A4P8IG65_9FIRM</name>
<evidence type="ECO:0000313" key="2">
    <source>
        <dbReference type="EMBL" id="QCP34129.1"/>
    </source>
</evidence>
<reference evidence="2 3" key="1">
    <citation type="submission" date="2019-05" db="EMBL/GenBank/DDBJ databases">
        <title>Complete genome sequencing of Anaerostipes rhamnosivorans.</title>
        <authorList>
            <person name="Bui T.P.N."/>
            <person name="de Vos W.M."/>
        </authorList>
    </citation>
    <scope>NUCLEOTIDE SEQUENCE [LARGE SCALE GENOMIC DNA]</scope>
    <source>
        <strain evidence="2 3">1y2</strain>
    </source>
</reference>
<dbReference type="AlphaFoldDB" id="A0A4P8IG65"/>